<dbReference type="EMBL" id="MU003496">
    <property type="protein sequence ID" value="KAF2475522.1"/>
    <property type="molecule type" value="Genomic_DNA"/>
</dbReference>
<keyword evidence="2" id="KW-1185">Reference proteome</keyword>
<evidence type="ECO:0000313" key="2">
    <source>
        <dbReference type="Proteomes" id="UP000799755"/>
    </source>
</evidence>
<dbReference type="Proteomes" id="UP000799755">
    <property type="component" value="Unassembled WGS sequence"/>
</dbReference>
<accession>A0ACB6RB07</accession>
<organism evidence="1 2">
    <name type="scientific">Lindgomyces ingoldianus</name>
    <dbReference type="NCBI Taxonomy" id="673940"/>
    <lineage>
        <taxon>Eukaryota</taxon>
        <taxon>Fungi</taxon>
        <taxon>Dikarya</taxon>
        <taxon>Ascomycota</taxon>
        <taxon>Pezizomycotina</taxon>
        <taxon>Dothideomycetes</taxon>
        <taxon>Pleosporomycetidae</taxon>
        <taxon>Pleosporales</taxon>
        <taxon>Lindgomycetaceae</taxon>
        <taxon>Lindgomyces</taxon>
    </lineage>
</organism>
<protein>
    <submittedName>
        <fullName evidence="1">Uncharacterized protein</fullName>
    </submittedName>
</protein>
<comment type="caution">
    <text evidence="1">The sequence shown here is derived from an EMBL/GenBank/DDBJ whole genome shotgun (WGS) entry which is preliminary data.</text>
</comment>
<evidence type="ECO:0000313" key="1">
    <source>
        <dbReference type="EMBL" id="KAF2475522.1"/>
    </source>
</evidence>
<gene>
    <name evidence="1" type="ORF">BDR25DRAFT_350871</name>
</gene>
<reference evidence="1" key="1">
    <citation type="journal article" date="2020" name="Stud. Mycol.">
        <title>101 Dothideomycetes genomes: a test case for predicting lifestyles and emergence of pathogens.</title>
        <authorList>
            <person name="Haridas S."/>
            <person name="Albert R."/>
            <person name="Binder M."/>
            <person name="Bloem J."/>
            <person name="Labutti K."/>
            <person name="Salamov A."/>
            <person name="Andreopoulos B."/>
            <person name="Baker S."/>
            <person name="Barry K."/>
            <person name="Bills G."/>
            <person name="Bluhm B."/>
            <person name="Cannon C."/>
            <person name="Castanera R."/>
            <person name="Culley D."/>
            <person name="Daum C."/>
            <person name="Ezra D."/>
            <person name="Gonzalez J."/>
            <person name="Henrissat B."/>
            <person name="Kuo A."/>
            <person name="Liang C."/>
            <person name="Lipzen A."/>
            <person name="Lutzoni F."/>
            <person name="Magnuson J."/>
            <person name="Mondo S."/>
            <person name="Nolan M."/>
            <person name="Ohm R."/>
            <person name="Pangilinan J."/>
            <person name="Park H.-J."/>
            <person name="Ramirez L."/>
            <person name="Alfaro M."/>
            <person name="Sun H."/>
            <person name="Tritt A."/>
            <person name="Yoshinaga Y."/>
            <person name="Zwiers L.-H."/>
            <person name="Turgeon B."/>
            <person name="Goodwin S."/>
            <person name="Spatafora J."/>
            <person name="Crous P."/>
            <person name="Grigoriev I."/>
        </authorList>
    </citation>
    <scope>NUCLEOTIDE SEQUENCE</scope>
    <source>
        <strain evidence="1">ATCC 200398</strain>
    </source>
</reference>
<name>A0ACB6RB07_9PLEO</name>
<proteinExistence type="predicted"/>
<sequence length="551" mass="62610">MAPIGAPTSVIIEVNSTDFLELDREVWTLSLCLHLIVSFPILILDVGVNESGHVRFEAAELNCVVEFADTDGLEFGGCPRKAMQVAKLSFMLVKGTIQVIQLWPINRSNLMLLSSSSACVKLRGCGIRVQCRLQGEQVREATYFLTSYNFRDYAFFILRSRAPQALRLLSSAKVIQVARVVEPRSHAKIYVKTETNNGIQEVEVEDEIRIWASEVIYCWANNTMQAVLWLKSFCDGLSDRSNQGRAASTTVRMKTIEPPLSKVFCGHVASPWAISYSLLQPRFDIVNDIILYHLHDKWSMHHLFANLFEFTITLASLILFATGFLHTSFRYFDAPEVQKSEAILSERLFHLLSRLGPKNDLFPIWYFLFAHEAVVDASLSHQRFPRNRQMKANWHSIQQGTRSRKMKPNMEGEEPLDERFGVKFWRLTEPYSTPAGMNESELPSVTVRLMRLQLLQTFLLQRSNSLIYLLLASNIASIVTMSMLNSTNTTDSNGYVLLNTIPAGELIRTAKTATLDNDYDEKETQYTRYLNSTSCRYLENMPLTGNNGAKV</sequence>